<reference evidence="2" key="1">
    <citation type="journal article" date="2024" name="Proc. Natl. Acad. Sci. U.S.A.">
        <title>Extraordinary preservation of gene collinearity over three hundred million years revealed in homosporous lycophytes.</title>
        <authorList>
            <person name="Li C."/>
            <person name="Wickell D."/>
            <person name="Kuo L.Y."/>
            <person name="Chen X."/>
            <person name="Nie B."/>
            <person name="Liao X."/>
            <person name="Peng D."/>
            <person name="Ji J."/>
            <person name="Jenkins J."/>
            <person name="Williams M."/>
            <person name="Shu S."/>
            <person name="Plott C."/>
            <person name="Barry K."/>
            <person name="Rajasekar S."/>
            <person name="Grimwood J."/>
            <person name="Han X."/>
            <person name="Sun S."/>
            <person name="Hou Z."/>
            <person name="He W."/>
            <person name="Dai G."/>
            <person name="Sun C."/>
            <person name="Schmutz J."/>
            <person name="Leebens-Mack J.H."/>
            <person name="Li F.W."/>
            <person name="Wang L."/>
        </authorList>
    </citation>
    <scope>NUCLEOTIDE SEQUENCE [LARGE SCALE GENOMIC DNA]</scope>
    <source>
        <strain evidence="2">cv. PW_Plant_1</strain>
    </source>
</reference>
<accession>A0ACC2ARI5</accession>
<dbReference type="EMBL" id="CM055111">
    <property type="protein sequence ID" value="KAJ7520150.1"/>
    <property type="molecule type" value="Genomic_DNA"/>
</dbReference>
<protein>
    <submittedName>
        <fullName evidence="1">Uncharacterized protein</fullName>
    </submittedName>
</protein>
<comment type="caution">
    <text evidence="1">The sequence shown here is derived from an EMBL/GenBank/DDBJ whole genome shotgun (WGS) entry which is preliminary data.</text>
</comment>
<name>A0ACC2ARI5_DIPCM</name>
<dbReference type="Proteomes" id="UP001162992">
    <property type="component" value="Chromosome 20"/>
</dbReference>
<gene>
    <name evidence="1" type="ORF">O6H91_20G069200</name>
</gene>
<proteinExistence type="predicted"/>
<keyword evidence="2" id="KW-1185">Reference proteome</keyword>
<evidence type="ECO:0000313" key="1">
    <source>
        <dbReference type="EMBL" id="KAJ7520150.1"/>
    </source>
</evidence>
<organism evidence="1 2">
    <name type="scientific">Diphasiastrum complanatum</name>
    <name type="common">Issler's clubmoss</name>
    <name type="synonym">Lycopodium complanatum</name>
    <dbReference type="NCBI Taxonomy" id="34168"/>
    <lineage>
        <taxon>Eukaryota</taxon>
        <taxon>Viridiplantae</taxon>
        <taxon>Streptophyta</taxon>
        <taxon>Embryophyta</taxon>
        <taxon>Tracheophyta</taxon>
        <taxon>Lycopodiopsida</taxon>
        <taxon>Lycopodiales</taxon>
        <taxon>Lycopodiaceae</taxon>
        <taxon>Lycopodioideae</taxon>
        <taxon>Diphasiastrum</taxon>
    </lineage>
</organism>
<sequence>MAPLRKKGRGGGGGKVVAPVPEDFVPAPSPTAHLHNTTNKLSSGNRSRRTAGAEKYSPQQQQQAGAGEGAYASSNLATLVLRSFQREKGDPRSLSRTSLNLGKLRHDKGSDAGSSESTPRLTEFPTVSDPKHKSDKSIEVVQKTGDGKSLSRKKEAYCRDENALSRLSGRDTAEERGGRGGGGRRLGIGGEKAQETVRRSASVGRIREMKEKKFVCERSKATPSVRPREPKAASNHSNKEEGKRPTFHIASKEDDQSSSISVPSPCMQNNSPSSRHAALRNACALSLPLLQERLGWLGVDDSILRKSYRTYQFTDLRLSKNIIENRKGISVAPHSDPSQVPASDGLSPFSRALQEKMAHLEGRVNQLAAELKQTKEQLSEKNPSSSRKAFIDIQSRIVRLEKLLAIKLAENGLLPSVGVMDCLTDTKDEAKAVALEAGNEDVGPSVSIQRDENHPTKSARFSASESPRKTAGIGLSSTREATKVQLSQSRIEHDNLDGLCLDDKGQTELGSCHDNLEERLFPHVALMKNKPALHQKLMESRAALHQRLVDNRALLRRKLAALEGREAADDSTHPDGDVIAAEFLASLKQARDLGMQRQKMAKIKALISGAMPPQMSCLGQTSMEEPLDFNGTLEALPISLPQSNPSLQKAQGIITSGSAASYEQTVLSIDDPKEEPLSTYDGYILNQIIEDTLESTEGPRLTNTACRKTSETKFANRGSGGNLDCGGNMENNSIQSGCSNASVNLECEENISDDAANDQENVVPDIEHFQCVSQEEYEDGMLPDSPGRLFQLGEKIATAGWFVSDGEGLLLAHEDSGCSFHDVANMEEKSRYCGPSDIAPSAWRDCWLIRAAGSDGRSNRYIVAASAGGALNSGFCCWDFYDKAITGYHWETQSCHTTPSDWYCSNDSISSTSDNISPSRQQLSSHLVPYDSETNGIRHRNEKPSTLRGKVPGSSRHSANTLSMDLDYPLWWYRPCGPLLASGGTGLKMVTFYDIRDGDMVMKWETRKSITSMEFSSPLQWRNKDKLVVAEEEAISLWDVNTTEARCLHNVNSAGKQLHALHILNSDAEVSGGVRQRIGSSETKGMDGVFCSEEAVNVLDFRVPIGIVMKIPIFGEHVDSVFTQGDAIFAAATSKLETTYSTTRIQCSVHQWSIRTGKPMVTYTLPESSAHYSHLSLAQVWGSDDAVMTANGNGLYIFDCFKGLTGQLAGRDPIKAFQAPKVVGSDDLYCPSFDYSGSRVLLISRDRPASCCYWP</sequence>
<evidence type="ECO:0000313" key="2">
    <source>
        <dbReference type="Proteomes" id="UP001162992"/>
    </source>
</evidence>